<dbReference type="PANTHER" id="PTHR12304:SF4">
    <property type="entry name" value="URIDINE NUCLEOSIDASE"/>
    <property type="match status" value="1"/>
</dbReference>
<dbReference type="STRING" id="1182545.A0A072PCW8"/>
<dbReference type="InterPro" id="IPR001910">
    <property type="entry name" value="Inosine/uridine_hydrolase_dom"/>
</dbReference>
<dbReference type="PANTHER" id="PTHR12304">
    <property type="entry name" value="INOSINE-URIDINE PREFERRING NUCLEOSIDE HYDROLASE"/>
    <property type="match status" value="1"/>
</dbReference>
<name>A0A072PCW8_9EURO</name>
<dbReference type="CDD" id="cd02651">
    <property type="entry name" value="nuc_hydro_IU_UC_XIUA"/>
    <property type="match status" value="1"/>
</dbReference>
<dbReference type="EMBL" id="AMGV01000004">
    <property type="protein sequence ID" value="KEF57934.1"/>
    <property type="molecule type" value="Genomic_DNA"/>
</dbReference>
<keyword evidence="2" id="KW-0378">Hydrolase</keyword>
<gene>
    <name evidence="5" type="ORF">A1O9_05856</name>
</gene>
<dbReference type="GO" id="GO:0045437">
    <property type="term" value="F:uridine nucleosidase activity"/>
    <property type="evidence" value="ECO:0007669"/>
    <property type="project" value="EnsemblFungi"/>
</dbReference>
<evidence type="ECO:0000313" key="6">
    <source>
        <dbReference type="Proteomes" id="UP000027920"/>
    </source>
</evidence>
<dbReference type="Pfam" id="PF01156">
    <property type="entry name" value="IU_nuc_hydro"/>
    <property type="match status" value="1"/>
</dbReference>
<organism evidence="5 6">
    <name type="scientific">Exophiala aquamarina CBS 119918</name>
    <dbReference type="NCBI Taxonomy" id="1182545"/>
    <lineage>
        <taxon>Eukaryota</taxon>
        <taxon>Fungi</taxon>
        <taxon>Dikarya</taxon>
        <taxon>Ascomycota</taxon>
        <taxon>Pezizomycotina</taxon>
        <taxon>Eurotiomycetes</taxon>
        <taxon>Chaetothyriomycetidae</taxon>
        <taxon>Chaetothyriales</taxon>
        <taxon>Herpotrichiellaceae</taxon>
        <taxon>Exophiala</taxon>
    </lineage>
</organism>
<dbReference type="GO" id="GO:0019358">
    <property type="term" value="P:nicotinate nucleotide salvage"/>
    <property type="evidence" value="ECO:0007669"/>
    <property type="project" value="EnsemblFungi"/>
</dbReference>
<dbReference type="HOGENOM" id="CLU_036838_2_0_1"/>
<dbReference type="GO" id="GO:0070635">
    <property type="term" value="F:nicotinamide riboside hydrolase activity"/>
    <property type="evidence" value="ECO:0007669"/>
    <property type="project" value="EnsemblFungi"/>
</dbReference>
<dbReference type="InterPro" id="IPR036452">
    <property type="entry name" value="Ribo_hydro-like"/>
</dbReference>
<dbReference type="SUPFAM" id="SSF53590">
    <property type="entry name" value="Nucleoside hydrolase"/>
    <property type="match status" value="1"/>
</dbReference>
<feature type="domain" description="Inosine/uridine-preferring nucleoside hydrolase" evidence="4">
    <location>
        <begin position="13"/>
        <end position="353"/>
    </location>
</feature>
<dbReference type="GO" id="GO:0006216">
    <property type="term" value="P:cytidine catabolic process"/>
    <property type="evidence" value="ECO:0007669"/>
    <property type="project" value="EnsemblFungi"/>
</dbReference>
<sequence>MGDSLAQSSRIPIWLDCDPGHDRLIASFQDACAILLSVYHPALQLLGISTTHGNAPLSKTTLNTLSILEAIGQPQIPVLPGASRPFCRNVQPATDIHGESGLEGTHLLPVPRRKPLSHCNAIKEMHDALISTPVNTAWVVATGPCTNTALLFATYPHLASHVRGVSIMGGAVGSHYTSVSMGPDYVDSKGQSHVRSGNITPFAEFNIWADPESARSVFTNPILRSKTVLIPLDLTHQAYATPEIQEMLLNGIQGPTRLRTMFNELLMFFAKTYSEVFGLNEGPPLHDPLAVAVLLADHPDSGFKVPFDDHGGERWIVDVVLEGEQIGRTVVVQANDGDGVRIPRSLDLARFWEVLNSCMGKADAATSYVK</sequence>
<evidence type="ECO:0000256" key="2">
    <source>
        <dbReference type="ARBA" id="ARBA00022801"/>
    </source>
</evidence>
<dbReference type="AlphaFoldDB" id="A0A072PCW8"/>
<dbReference type="GO" id="GO:0034355">
    <property type="term" value="P:NAD+ biosynthetic process via the salvage pathway"/>
    <property type="evidence" value="ECO:0007669"/>
    <property type="project" value="EnsemblFungi"/>
</dbReference>
<keyword evidence="3" id="KW-0326">Glycosidase</keyword>
<evidence type="ECO:0000313" key="5">
    <source>
        <dbReference type="EMBL" id="KEF57934.1"/>
    </source>
</evidence>
<protein>
    <recommendedName>
        <fullName evidence="4">Inosine/uridine-preferring nucleoside hydrolase domain-containing protein</fullName>
    </recommendedName>
</protein>
<evidence type="ECO:0000256" key="1">
    <source>
        <dbReference type="ARBA" id="ARBA00009176"/>
    </source>
</evidence>
<evidence type="ECO:0000259" key="4">
    <source>
        <dbReference type="Pfam" id="PF01156"/>
    </source>
</evidence>
<accession>A0A072PCW8</accession>
<dbReference type="OrthoDB" id="432381at2759"/>
<dbReference type="Proteomes" id="UP000027920">
    <property type="component" value="Unassembled WGS sequence"/>
</dbReference>
<dbReference type="GO" id="GO:0005829">
    <property type="term" value="C:cytosol"/>
    <property type="evidence" value="ECO:0007669"/>
    <property type="project" value="TreeGrafter"/>
</dbReference>
<dbReference type="GO" id="GO:0006152">
    <property type="term" value="P:purine nucleoside catabolic process"/>
    <property type="evidence" value="ECO:0007669"/>
    <property type="project" value="TreeGrafter"/>
</dbReference>
<dbReference type="GO" id="GO:0008477">
    <property type="term" value="F:purine nucleosidase activity"/>
    <property type="evidence" value="ECO:0007669"/>
    <property type="project" value="TreeGrafter"/>
</dbReference>
<dbReference type="GeneID" id="25280777"/>
<dbReference type="Gene3D" id="3.90.245.10">
    <property type="entry name" value="Ribonucleoside hydrolase-like"/>
    <property type="match status" value="1"/>
</dbReference>
<proteinExistence type="inferred from homology"/>
<dbReference type="GO" id="GO:0006218">
    <property type="term" value="P:uridine catabolic process"/>
    <property type="evidence" value="ECO:0007669"/>
    <property type="project" value="EnsemblFungi"/>
</dbReference>
<dbReference type="GO" id="GO:0008655">
    <property type="term" value="P:pyrimidine-containing compound salvage"/>
    <property type="evidence" value="ECO:0007669"/>
    <property type="project" value="EnsemblFungi"/>
</dbReference>
<dbReference type="GO" id="GO:0070636">
    <property type="term" value="F:nicotinic acid riboside hydrolase activity"/>
    <property type="evidence" value="ECO:0007669"/>
    <property type="project" value="EnsemblFungi"/>
</dbReference>
<dbReference type="InterPro" id="IPR023186">
    <property type="entry name" value="IUNH"/>
</dbReference>
<evidence type="ECO:0000256" key="3">
    <source>
        <dbReference type="ARBA" id="ARBA00023295"/>
    </source>
</evidence>
<reference evidence="5 6" key="1">
    <citation type="submission" date="2013-03" db="EMBL/GenBank/DDBJ databases">
        <title>The Genome Sequence of Exophiala aquamarina CBS 119918.</title>
        <authorList>
            <consortium name="The Broad Institute Genomics Platform"/>
            <person name="Cuomo C."/>
            <person name="de Hoog S."/>
            <person name="Gorbushina A."/>
            <person name="Walker B."/>
            <person name="Young S.K."/>
            <person name="Zeng Q."/>
            <person name="Gargeya S."/>
            <person name="Fitzgerald M."/>
            <person name="Haas B."/>
            <person name="Abouelleil A."/>
            <person name="Allen A.W."/>
            <person name="Alvarado L."/>
            <person name="Arachchi H.M."/>
            <person name="Berlin A.M."/>
            <person name="Chapman S.B."/>
            <person name="Gainer-Dewar J."/>
            <person name="Goldberg J."/>
            <person name="Griggs A."/>
            <person name="Gujja S."/>
            <person name="Hansen M."/>
            <person name="Howarth C."/>
            <person name="Imamovic A."/>
            <person name="Ireland A."/>
            <person name="Larimer J."/>
            <person name="McCowan C."/>
            <person name="Murphy C."/>
            <person name="Pearson M."/>
            <person name="Poon T.W."/>
            <person name="Priest M."/>
            <person name="Roberts A."/>
            <person name="Saif S."/>
            <person name="Shea T."/>
            <person name="Sisk P."/>
            <person name="Sykes S."/>
            <person name="Wortman J."/>
            <person name="Nusbaum C."/>
            <person name="Birren B."/>
        </authorList>
    </citation>
    <scope>NUCLEOTIDE SEQUENCE [LARGE SCALE GENOMIC DNA]</scope>
    <source>
        <strain evidence="5 6">CBS 119918</strain>
    </source>
</reference>
<comment type="similarity">
    <text evidence="1">Belongs to the IUNH family.</text>
</comment>
<comment type="caution">
    <text evidence="5">The sequence shown here is derived from an EMBL/GenBank/DDBJ whole genome shotgun (WGS) entry which is preliminary data.</text>
</comment>
<dbReference type="VEuPathDB" id="FungiDB:A1O9_05856"/>
<keyword evidence="6" id="KW-1185">Reference proteome</keyword>
<dbReference type="RefSeq" id="XP_013260524.1">
    <property type="nucleotide sequence ID" value="XM_013405070.1"/>
</dbReference>